<accession>A0ABT6XH37</accession>
<comment type="caution">
    <text evidence="1">The sequence shown here is derived from an EMBL/GenBank/DDBJ whole genome shotgun (WGS) entry which is preliminary data.</text>
</comment>
<proteinExistence type="predicted"/>
<sequence length="237" mass="25525">MSMHAPARDDALDSFLDKWRGRWPEWNVAQVFVPASQRETALAWASLQQELTDAAWGGSDARPGEAKLAWWMEELQGWTRGIRRHPLGASLQRLPAPWGRLAAAIPPLQAGRERPRDADDALAAVAPFAEAVVAVEAALFDGPETGLAVVQATVLHGHLLIAGEAAVPLSLLAKAGEGAPARAWGAELLRRWPAGSGASRPRRLWSALARQRLRRGDPALPLPPLAALMAAWRGVRG</sequence>
<dbReference type="RefSeq" id="WP_283212854.1">
    <property type="nucleotide sequence ID" value="NZ_JASGBI010000001.1"/>
</dbReference>
<gene>
    <name evidence="1" type="ORF">QLQ15_11205</name>
</gene>
<name>A0ABT6XH37_9GAMM</name>
<keyword evidence="2" id="KW-1185">Reference proteome</keyword>
<reference evidence="1 2" key="1">
    <citation type="submission" date="2023-05" db="EMBL/GenBank/DDBJ databases">
        <title>Lysobacter sp. strain LF1 Genome sequencing and assembly.</title>
        <authorList>
            <person name="Jung Y."/>
        </authorList>
    </citation>
    <scope>NUCLEOTIDE SEQUENCE [LARGE SCALE GENOMIC DNA]</scope>
    <source>
        <strain evidence="1 2">LF1</strain>
    </source>
</reference>
<protein>
    <submittedName>
        <fullName evidence="1">Phytoene/squalene synthase family protein</fullName>
    </submittedName>
</protein>
<organism evidence="1 2">
    <name type="scientific">Lysobacter stagni</name>
    <dbReference type="NCBI Taxonomy" id="3045172"/>
    <lineage>
        <taxon>Bacteria</taxon>
        <taxon>Pseudomonadati</taxon>
        <taxon>Pseudomonadota</taxon>
        <taxon>Gammaproteobacteria</taxon>
        <taxon>Lysobacterales</taxon>
        <taxon>Lysobacteraceae</taxon>
        <taxon>Lysobacter</taxon>
    </lineage>
</organism>
<dbReference type="Proteomes" id="UP001321580">
    <property type="component" value="Unassembled WGS sequence"/>
</dbReference>
<evidence type="ECO:0000313" key="2">
    <source>
        <dbReference type="Proteomes" id="UP001321580"/>
    </source>
</evidence>
<evidence type="ECO:0000313" key="1">
    <source>
        <dbReference type="EMBL" id="MDI9239470.1"/>
    </source>
</evidence>
<dbReference type="EMBL" id="JASGBI010000001">
    <property type="protein sequence ID" value="MDI9239470.1"/>
    <property type="molecule type" value="Genomic_DNA"/>
</dbReference>